<dbReference type="Pfam" id="PF10263">
    <property type="entry name" value="SprT-like"/>
    <property type="match status" value="1"/>
</dbReference>
<gene>
    <name evidence="2" type="ORF">GC101_12945</name>
</gene>
<dbReference type="Proteomes" id="UP000596857">
    <property type="component" value="Unassembled WGS sequence"/>
</dbReference>
<sequence length="236" mass="26942">MGGCSLFDVKSLTLSDITKEIHHVFKLFNLTYFEGILSTPAITIQSNGHHRLSMGWCSTKPVWGTQDGSLQMYELNLSAEFMDQDFFETMDTVLHEMVHLYHLTIGIQDTSRKGAYHNKNFKQKVLELGFEYQEDKPHPTHGWSYARLGKEAKKKIEEMPIRKEIFVIARHGYTYFKALAEGKDPAEVMSSGIINNNESSSKSIKWICSSCGVSVRAYNKNLNILCGDCDQRLEME</sequence>
<evidence type="ECO:0000313" key="2">
    <source>
        <dbReference type="EMBL" id="NOU79781.1"/>
    </source>
</evidence>
<evidence type="ECO:0000259" key="1">
    <source>
        <dbReference type="Pfam" id="PF10263"/>
    </source>
</evidence>
<evidence type="ECO:0000313" key="3">
    <source>
        <dbReference type="Proteomes" id="UP000596857"/>
    </source>
</evidence>
<dbReference type="EMBL" id="WHOB01000034">
    <property type="protein sequence ID" value="NOU79781.1"/>
    <property type="molecule type" value="Genomic_DNA"/>
</dbReference>
<protein>
    <recommendedName>
        <fullName evidence="1">SprT-like domain-containing protein</fullName>
    </recommendedName>
</protein>
<dbReference type="InterPro" id="IPR006640">
    <property type="entry name" value="SprT-like_domain"/>
</dbReference>
<reference evidence="2 3" key="1">
    <citation type="submission" date="2019-10" db="EMBL/GenBank/DDBJ databases">
        <title>Description of Paenibacillus terricola sp. nov.</title>
        <authorList>
            <person name="Carlier A."/>
            <person name="Qi S."/>
        </authorList>
    </citation>
    <scope>NUCLEOTIDE SEQUENCE [LARGE SCALE GENOMIC DNA]</scope>
    <source>
        <strain evidence="2 3">LMG 31459</strain>
    </source>
</reference>
<accession>A0ABX1YG46</accession>
<keyword evidence="3" id="KW-1185">Reference proteome</keyword>
<proteinExistence type="predicted"/>
<name>A0ABX1YG46_9BACL</name>
<comment type="caution">
    <text evidence="2">The sequence shown here is derived from an EMBL/GenBank/DDBJ whole genome shotgun (WGS) entry which is preliminary data.</text>
</comment>
<feature type="domain" description="SprT-like" evidence="1">
    <location>
        <begin position="22"/>
        <end position="130"/>
    </location>
</feature>
<organism evidence="2 3">
    <name type="scientific">Paenibacillus phytohabitans</name>
    <dbReference type="NCBI Taxonomy" id="2654978"/>
    <lineage>
        <taxon>Bacteria</taxon>
        <taxon>Bacillati</taxon>
        <taxon>Bacillota</taxon>
        <taxon>Bacilli</taxon>
        <taxon>Bacillales</taxon>
        <taxon>Paenibacillaceae</taxon>
        <taxon>Paenibacillus</taxon>
    </lineage>
</organism>